<dbReference type="EMBL" id="LSMT01000032">
    <property type="protein sequence ID" value="PFX31687.1"/>
    <property type="molecule type" value="Genomic_DNA"/>
</dbReference>
<dbReference type="PROSITE" id="PS50158">
    <property type="entry name" value="ZF_CCHC"/>
    <property type="match status" value="1"/>
</dbReference>
<dbReference type="GO" id="GO:0008270">
    <property type="term" value="F:zinc ion binding"/>
    <property type="evidence" value="ECO:0007669"/>
    <property type="project" value="UniProtKB-KW"/>
</dbReference>
<dbReference type="GO" id="GO:0003676">
    <property type="term" value="F:nucleic acid binding"/>
    <property type="evidence" value="ECO:0007669"/>
    <property type="project" value="InterPro"/>
</dbReference>
<gene>
    <name evidence="4" type="ORF">AWC38_SpisGene3438</name>
</gene>
<keyword evidence="1" id="KW-0862">Zinc</keyword>
<dbReference type="AlphaFoldDB" id="A0A2B4ST75"/>
<feature type="domain" description="CCHC-type" evidence="3">
    <location>
        <begin position="313"/>
        <end position="328"/>
    </location>
</feature>
<dbReference type="InterPro" id="IPR001878">
    <property type="entry name" value="Znf_CCHC"/>
</dbReference>
<feature type="compositionally biased region" description="Basic and acidic residues" evidence="2">
    <location>
        <begin position="249"/>
        <end position="268"/>
    </location>
</feature>
<keyword evidence="1" id="KW-0863">Zinc-finger</keyword>
<dbReference type="PANTHER" id="PTHR47331">
    <property type="entry name" value="PHD-TYPE DOMAIN-CONTAINING PROTEIN"/>
    <property type="match status" value="1"/>
</dbReference>
<feature type="region of interest" description="Disordered" evidence="2">
    <location>
        <begin position="249"/>
        <end position="271"/>
    </location>
</feature>
<dbReference type="OrthoDB" id="5989194at2759"/>
<organism evidence="4 5">
    <name type="scientific">Stylophora pistillata</name>
    <name type="common">Smooth cauliflower coral</name>
    <dbReference type="NCBI Taxonomy" id="50429"/>
    <lineage>
        <taxon>Eukaryota</taxon>
        <taxon>Metazoa</taxon>
        <taxon>Cnidaria</taxon>
        <taxon>Anthozoa</taxon>
        <taxon>Hexacorallia</taxon>
        <taxon>Scleractinia</taxon>
        <taxon>Astrocoeniina</taxon>
        <taxon>Pocilloporidae</taxon>
        <taxon>Stylophora</taxon>
    </lineage>
</organism>
<proteinExistence type="predicted"/>
<dbReference type="InterPro" id="IPR058913">
    <property type="entry name" value="Integrase_dom_put"/>
</dbReference>
<comment type="caution">
    <text evidence="4">The sequence shown here is derived from an EMBL/GenBank/DDBJ whole genome shotgun (WGS) entry which is preliminary data.</text>
</comment>
<evidence type="ECO:0000256" key="1">
    <source>
        <dbReference type="PROSITE-ProRule" id="PRU00047"/>
    </source>
</evidence>
<sequence length="516" mass="58616">MLQVSVSAIRRRRREFGLSDEFERYSDITDDEIDQIYATCLWHIDSGHKFIRYKLITHVCIDGKTTLLVYVSCCNNKADTVLSLFQNWVEQWGLPSRVRCDYGMENFYVGQYMIEHRGEGRGSNSQNRSSIYVIDASKTTEDVIALQSDDVTKRAESEEWLDNLRDEVEDIVESIEEYLESCADESSRASEESSVATNVVSEVDDKGSQTWESSEDSKGVKLTQKFIKLLSNSKQVVYRTEVKEIKEKTKKKTESNTEARKNKREKVTVHNTTRKPTPKCVVCQGPHEVTSCKYWSKISTASRWEIAKKNELCYRCLKSGHQGKNCPENSRCGINDSRGTHHFHLHFERRSNTPERVDAAVETRNAFGDSEFAGDVVLRTGPVWLIGLEGQRIQVNAFLDDGSDSTYVQDDIATALGLEAKEQTLRLTSLTNSWIPLTSKKVSLTIKSIDGETQAIVEAWTLNEMCQGLSIPDRNQHKVKWGHLKNIPFPKAPGRKTIDILIGSDHPELTLALREC</sequence>
<dbReference type="SMART" id="SM00343">
    <property type="entry name" value="ZnF_C2HC"/>
    <property type="match status" value="1"/>
</dbReference>
<protein>
    <recommendedName>
        <fullName evidence="3">CCHC-type domain-containing protein</fullName>
    </recommendedName>
</protein>
<keyword evidence="5" id="KW-1185">Reference proteome</keyword>
<evidence type="ECO:0000259" key="3">
    <source>
        <dbReference type="PROSITE" id="PS50158"/>
    </source>
</evidence>
<dbReference type="PANTHER" id="PTHR47331:SF5">
    <property type="entry name" value="RIBONUCLEASE H"/>
    <property type="match status" value="1"/>
</dbReference>
<accession>A0A2B4ST75</accession>
<evidence type="ECO:0000313" key="5">
    <source>
        <dbReference type="Proteomes" id="UP000225706"/>
    </source>
</evidence>
<dbReference type="Proteomes" id="UP000225706">
    <property type="component" value="Unassembled WGS sequence"/>
</dbReference>
<keyword evidence="1" id="KW-0479">Metal-binding</keyword>
<dbReference type="Pfam" id="PF24764">
    <property type="entry name" value="rva_4"/>
    <property type="match status" value="1"/>
</dbReference>
<name>A0A2B4ST75_STYPI</name>
<feature type="region of interest" description="Disordered" evidence="2">
    <location>
        <begin position="185"/>
        <end position="214"/>
    </location>
</feature>
<reference evidence="5" key="1">
    <citation type="journal article" date="2017" name="bioRxiv">
        <title>Comparative analysis of the genomes of Stylophora pistillata and Acropora digitifera provides evidence for extensive differences between species of corals.</title>
        <authorList>
            <person name="Voolstra C.R."/>
            <person name="Li Y."/>
            <person name="Liew Y.J."/>
            <person name="Baumgarten S."/>
            <person name="Zoccola D."/>
            <person name="Flot J.-F."/>
            <person name="Tambutte S."/>
            <person name="Allemand D."/>
            <person name="Aranda M."/>
        </authorList>
    </citation>
    <scope>NUCLEOTIDE SEQUENCE [LARGE SCALE GENOMIC DNA]</scope>
</reference>
<evidence type="ECO:0000256" key="2">
    <source>
        <dbReference type="SAM" id="MobiDB-lite"/>
    </source>
</evidence>
<evidence type="ECO:0000313" key="4">
    <source>
        <dbReference type="EMBL" id="PFX31687.1"/>
    </source>
</evidence>